<dbReference type="SUPFAM" id="SSF81452">
    <property type="entry name" value="Cytochrome c oxidase subunit III-like"/>
    <property type="match status" value="1"/>
</dbReference>
<comment type="similarity">
    <text evidence="2 6">Belongs to the cytochrome c oxidase subunit 3 family.</text>
</comment>
<comment type="caution">
    <text evidence="9">The sequence shown here is derived from an EMBL/GenBank/DDBJ whole genome shotgun (WGS) entry which is preliminary data.</text>
</comment>
<dbReference type="AlphaFoldDB" id="A0A520MFG8"/>
<dbReference type="EMBL" id="SHBP01000007">
    <property type="protein sequence ID" value="RZO19950.1"/>
    <property type="molecule type" value="Genomic_DNA"/>
</dbReference>
<dbReference type="InterPro" id="IPR000298">
    <property type="entry name" value="Cyt_c_oxidase-like_su3"/>
</dbReference>
<dbReference type="InterPro" id="IPR035973">
    <property type="entry name" value="Cyt_c_oxidase_su3-like_sf"/>
</dbReference>
<organism evidence="9 10">
    <name type="scientific">SAR92 clade bacterium</name>
    <dbReference type="NCBI Taxonomy" id="2315479"/>
    <lineage>
        <taxon>Bacteria</taxon>
        <taxon>Pseudomonadati</taxon>
        <taxon>Pseudomonadota</taxon>
        <taxon>Gammaproteobacteria</taxon>
        <taxon>Cellvibrionales</taxon>
        <taxon>Porticoccaceae</taxon>
        <taxon>SAR92 clade</taxon>
    </lineage>
</organism>
<feature type="transmembrane region" description="Helical" evidence="7">
    <location>
        <begin position="103"/>
        <end position="125"/>
    </location>
</feature>
<evidence type="ECO:0000256" key="7">
    <source>
        <dbReference type="SAM" id="Phobius"/>
    </source>
</evidence>
<dbReference type="Gene3D" id="1.20.120.80">
    <property type="entry name" value="Cytochrome c oxidase, subunit III, four-helix bundle"/>
    <property type="match status" value="1"/>
</dbReference>
<dbReference type="PANTHER" id="PTHR11403">
    <property type="entry name" value="CYTOCHROME C OXIDASE SUBUNIT III"/>
    <property type="match status" value="1"/>
</dbReference>
<feature type="transmembrane region" description="Helical" evidence="7">
    <location>
        <begin position="28"/>
        <end position="49"/>
    </location>
</feature>
<evidence type="ECO:0000256" key="5">
    <source>
        <dbReference type="ARBA" id="ARBA00023136"/>
    </source>
</evidence>
<dbReference type="CDD" id="cd00386">
    <property type="entry name" value="Heme_Cu_Oxidase_III_like"/>
    <property type="match status" value="1"/>
</dbReference>
<protein>
    <submittedName>
        <fullName evidence="9">Cytochrome C oxidase subunit III</fullName>
    </submittedName>
</protein>
<keyword evidence="3 6" id="KW-0812">Transmembrane</keyword>
<feature type="transmembrane region" description="Helical" evidence="7">
    <location>
        <begin position="183"/>
        <end position="206"/>
    </location>
</feature>
<proteinExistence type="inferred from homology"/>
<evidence type="ECO:0000256" key="4">
    <source>
        <dbReference type="ARBA" id="ARBA00022989"/>
    </source>
</evidence>
<evidence type="ECO:0000313" key="10">
    <source>
        <dbReference type="Proteomes" id="UP000315889"/>
    </source>
</evidence>
<evidence type="ECO:0000256" key="3">
    <source>
        <dbReference type="ARBA" id="ARBA00022692"/>
    </source>
</evidence>
<dbReference type="Pfam" id="PF00510">
    <property type="entry name" value="COX3"/>
    <property type="match status" value="1"/>
</dbReference>
<evidence type="ECO:0000256" key="2">
    <source>
        <dbReference type="ARBA" id="ARBA00010581"/>
    </source>
</evidence>
<keyword evidence="5 7" id="KW-0472">Membrane</keyword>
<evidence type="ECO:0000259" key="8">
    <source>
        <dbReference type="PROSITE" id="PS50253"/>
    </source>
</evidence>
<feature type="transmembrane region" description="Helical" evidence="7">
    <location>
        <begin position="137"/>
        <end position="162"/>
    </location>
</feature>
<dbReference type="GO" id="GO:0004129">
    <property type="term" value="F:cytochrome-c oxidase activity"/>
    <property type="evidence" value="ECO:0007669"/>
    <property type="project" value="InterPro"/>
</dbReference>
<evidence type="ECO:0000256" key="1">
    <source>
        <dbReference type="ARBA" id="ARBA00004141"/>
    </source>
</evidence>
<sequence>MLAQTTSMPLTGDPSDIARRSASAKTGLYFLMAAISSMFFLFLLSYILRSQVSDWEALSEPWQPLAGTWQLWINTALLLVASISFEMARRDIDRPQQSNTRQFLWLAGLSSLGFLIGQLVFWRYLMDRGFLATTNPANAFFFLLTGLHALHIVGGMVAWTVASRRLSAISQEAGSKSVALAKLSIELCARYSHFLLVVWMLLFALLSSSPGTYAAIARFCGFGE</sequence>
<evidence type="ECO:0000256" key="6">
    <source>
        <dbReference type="RuleBase" id="RU003376"/>
    </source>
</evidence>
<dbReference type="GO" id="GO:0019646">
    <property type="term" value="P:aerobic electron transport chain"/>
    <property type="evidence" value="ECO:0007669"/>
    <property type="project" value="InterPro"/>
</dbReference>
<feature type="domain" description="Heme-copper oxidase subunit III family profile" evidence="8">
    <location>
        <begin position="1"/>
        <end position="211"/>
    </location>
</feature>
<feature type="transmembrane region" description="Helical" evidence="7">
    <location>
        <begin position="69"/>
        <end position="88"/>
    </location>
</feature>
<comment type="subcellular location">
    <subcellularLocation>
        <location evidence="6">Cell membrane</location>
        <topology evidence="6">Multi-pass membrane protein</topology>
    </subcellularLocation>
    <subcellularLocation>
        <location evidence="1">Membrane</location>
        <topology evidence="1">Multi-pass membrane protein</topology>
    </subcellularLocation>
</comment>
<dbReference type="PANTHER" id="PTHR11403:SF10">
    <property type="entry name" value="CYTOCHROME C OXIDASE"/>
    <property type="match status" value="1"/>
</dbReference>
<gene>
    <name evidence="9" type="ORF">EVB03_06240</name>
</gene>
<dbReference type="InterPro" id="IPR024791">
    <property type="entry name" value="Cyt_c/ubiquinol_Oxase_su3"/>
</dbReference>
<accession>A0A520MFG8</accession>
<dbReference type="Proteomes" id="UP000315889">
    <property type="component" value="Unassembled WGS sequence"/>
</dbReference>
<evidence type="ECO:0000313" key="9">
    <source>
        <dbReference type="EMBL" id="RZO19950.1"/>
    </source>
</evidence>
<dbReference type="InterPro" id="IPR013833">
    <property type="entry name" value="Cyt_c_oxidase_su3_a-hlx"/>
</dbReference>
<dbReference type="GO" id="GO:0005886">
    <property type="term" value="C:plasma membrane"/>
    <property type="evidence" value="ECO:0007669"/>
    <property type="project" value="UniProtKB-SubCell"/>
</dbReference>
<name>A0A520MFG8_9GAMM</name>
<keyword evidence="4 7" id="KW-1133">Transmembrane helix</keyword>
<reference evidence="9 10" key="1">
    <citation type="submission" date="2019-02" db="EMBL/GenBank/DDBJ databases">
        <title>Prokaryotic population dynamics and viral predation in marine succession experiment using metagenomics: the confinement effect.</title>
        <authorList>
            <person name="Haro-Moreno J.M."/>
            <person name="Rodriguez-Valera F."/>
            <person name="Lopez-Perez M."/>
        </authorList>
    </citation>
    <scope>NUCLEOTIDE SEQUENCE [LARGE SCALE GENOMIC DNA]</scope>
    <source>
        <strain evidence="9">MED-G170</strain>
    </source>
</reference>
<dbReference type="PROSITE" id="PS50253">
    <property type="entry name" value="COX3"/>
    <property type="match status" value="1"/>
</dbReference>